<feature type="region of interest" description="Disordered" evidence="1">
    <location>
        <begin position="1"/>
        <end position="20"/>
    </location>
</feature>
<accession>A0A5M3XLC4</accession>
<sequence>MSSPARTDQTPEPDEPTGLLTILGDTDAALCEGDACLLPSPPSPQLGQAIAR</sequence>
<keyword evidence="3" id="KW-1185">Reference proteome</keyword>
<dbReference type="Proteomes" id="UP000377595">
    <property type="component" value="Unassembled WGS sequence"/>
</dbReference>
<name>A0A5M3XLC4_9ACTN</name>
<evidence type="ECO:0000256" key="1">
    <source>
        <dbReference type="SAM" id="MobiDB-lite"/>
    </source>
</evidence>
<protein>
    <submittedName>
        <fullName evidence="2">Uncharacterized protein</fullName>
    </submittedName>
</protein>
<dbReference type="AlphaFoldDB" id="A0A5M3XLC4"/>
<feature type="compositionally biased region" description="Polar residues" evidence="1">
    <location>
        <begin position="1"/>
        <end position="10"/>
    </location>
</feature>
<dbReference type="OrthoDB" id="137115at85012"/>
<dbReference type="RefSeq" id="WP_155344044.1">
    <property type="nucleotide sequence ID" value="NZ_BAAAHM010000004.1"/>
</dbReference>
<proteinExistence type="predicted"/>
<evidence type="ECO:0000313" key="3">
    <source>
        <dbReference type="Proteomes" id="UP000377595"/>
    </source>
</evidence>
<reference evidence="2 3" key="1">
    <citation type="submission" date="2019-10" db="EMBL/GenBank/DDBJ databases">
        <title>Whole genome shotgun sequence of Acrocarpospora pleiomorpha NBRC 16267.</title>
        <authorList>
            <person name="Ichikawa N."/>
            <person name="Kimura A."/>
            <person name="Kitahashi Y."/>
            <person name="Komaki H."/>
            <person name="Oguchi A."/>
        </authorList>
    </citation>
    <scope>NUCLEOTIDE SEQUENCE [LARGE SCALE GENOMIC DNA]</scope>
    <source>
        <strain evidence="2 3">NBRC 16267</strain>
    </source>
</reference>
<comment type="caution">
    <text evidence="2">The sequence shown here is derived from an EMBL/GenBank/DDBJ whole genome shotgun (WGS) entry which is preliminary data.</text>
</comment>
<evidence type="ECO:0000313" key="2">
    <source>
        <dbReference type="EMBL" id="GES18928.1"/>
    </source>
</evidence>
<dbReference type="EMBL" id="BLAF01000009">
    <property type="protein sequence ID" value="GES18928.1"/>
    <property type="molecule type" value="Genomic_DNA"/>
</dbReference>
<gene>
    <name evidence="2" type="ORF">Aple_018230</name>
</gene>
<organism evidence="2 3">
    <name type="scientific">Acrocarpospora pleiomorpha</name>
    <dbReference type="NCBI Taxonomy" id="90975"/>
    <lineage>
        <taxon>Bacteria</taxon>
        <taxon>Bacillati</taxon>
        <taxon>Actinomycetota</taxon>
        <taxon>Actinomycetes</taxon>
        <taxon>Streptosporangiales</taxon>
        <taxon>Streptosporangiaceae</taxon>
        <taxon>Acrocarpospora</taxon>
    </lineage>
</organism>